<dbReference type="AlphaFoldDB" id="A0A512NNX0"/>
<evidence type="ECO:0000259" key="5">
    <source>
        <dbReference type="PROSITE" id="PS51891"/>
    </source>
</evidence>
<dbReference type="PROSITE" id="PS51891">
    <property type="entry name" value="CENP_V_GFA"/>
    <property type="match status" value="1"/>
</dbReference>
<dbReference type="RefSeq" id="WP_147155979.1">
    <property type="nucleotide sequence ID" value="NZ_BKAJ01000173.1"/>
</dbReference>
<dbReference type="GO" id="GO:0016846">
    <property type="term" value="F:carbon-sulfur lyase activity"/>
    <property type="evidence" value="ECO:0007669"/>
    <property type="project" value="InterPro"/>
</dbReference>
<dbReference type="OrthoDB" id="9807246at2"/>
<feature type="domain" description="CENP-V/GFA" evidence="5">
    <location>
        <begin position="1"/>
        <end position="107"/>
    </location>
</feature>
<dbReference type="PANTHER" id="PTHR33337">
    <property type="entry name" value="GFA DOMAIN-CONTAINING PROTEIN"/>
    <property type="match status" value="1"/>
</dbReference>
<proteinExistence type="inferred from homology"/>
<protein>
    <recommendedName>
        <fullName evidence="5">CENP-V/GFA domain-containing protein</fullName>
    </recommendedName>
</protein>
<accession>A0A512NNX0</accession>
<keyword evidence="4" id="KW-0456">Lyase</keyword>
<comment type="similarity">
    <text evidence="1">Belongs to the Gfa family.</text>
</comment>
<evidence type="ECO:0000313" key="7">
    <source>
        <dbReference type="Proteomes" id="UP000321058"/>
    </source>
</evidence>
<dbReference type="Pfam" id="PF04828">
    <property type="entry name" value="GFA"/>
    <property type="match status" value="1"/>
</dbReference>
<gene>
    <name evidence="6" type="ORF">RSO01_78070</name>
</gene>
<evidence type="ECO:0000256" key="1">
    <source>
        <dbReference type="ARBA" id="ARBA00005495"/>
    </source>
</evidence>
<keyword evidence="2" id="KW-0479">Metal-binding</keyword>
<dbReference type="GO" id="GO:0046872">
    <property type="term" value="F:metal ion binding"/>
    <property type="evidence" value="ECO:0007669"/>
    <property type="project" value="UniProtKB-KW"/>
</dbReference>
<evidence type="ECO:0000313" key="6">
    <source>
        <dbReference type="EMBL" id="GEP60641.1"/>
    </source>
</evidence>
<dbReference type="EMBL" id="BKAJ01000173">
    <property type="protein sequence ID" value="GEP60641.1"/>
    <property type="molecule type" value="Genomic_DNA"/>
</dbReference>
<organism evidence="6 7">
    <name type="scientific">Reyranella soli</name>
    <dbReference type="NCBI Taxonomy" id="1230389"/>
    <lineage>
        <taxon>Bacteria</taxon>
        <taxon>Pseudomonadati</taxon>
        <taxon>Pseudomonadota</taxon>
        <taxon>Alphaproteobacteria</taxon>
        <taxon>Hyphomicrobiales</taxon>
        <taxon>Reyranellaceae</taxon>
        <taxon>Reyranella</taxon>
    </lineage>
</organism>
<name>A0A512NNX0_9HYPH</name>
<dbReference type="PANTHER" id="PTHR33337:SF40">
    <property type="entry name" value="CENP-V_GFA DOMAIN-CONTAINING PROTEIN-RELATED"/>
    <property type="match status" value="1"/>
</dbReference>
<dbReference type="InterPro" id="IPR011057">
    <property type="entry name" value="Mss4-like_sf"/>
</dbReference>
<dbReference type="SUPFAM" id="SSF51316">
    <property type="entry name" value="Mss4-like"/>
    <property type="match status" value="1"/>
</dbReference>
<evidence type="ECO:0000256" key="4">
    <source>
        <dbReference type="ARBA" id="ARBA00023239"/>
    </source>
</evidence>
<evidence type="ECO:0000256" key="3">
    <source>
        <dbReference type="ARBA" id="ARBA00022833"/>
    </source>
</evidence>
<keyword evidence="3" id="KW-0862">Zinc</keyword>
<sequence>MQGSCLCGAVAYEATPPSSGLQIGLCSCRSCRKAHAAPANAYASVPRKNFRWLRGQDKTSIYESSPGKNRHFCSVCGSQIIAEHPGETNVLLRVALLDDDPGTRPVEHIFLGQRPAWCDWDADGITRYEEWGPEGEPVAKDT</sequence>
<comment type="caution">
    <text evidence="6">The sequence shown here is derived from an EMBL/GenBank/DDBJ whole genome shotgun (WGS) entry which is preliminary data.</text>
</comment>
<dbReference type="Gene3D" id="3.90.1590.10">
    <property type="entry name" value="glutathione-dependent formaldehyde- activating enzyme (gfa)"/>
    <property type="match status" value="1"/>
</dbReference>
<evidence type="ECO:0000256" key="2">
    <source>
        <dbReference type="ARBA" id="ARBA00022723"/>
    </source>
</evidence>
<reference evidence="6 7" key="1">
    <citation type="submission" date="2019-07" db="EMBL/GenBank/DDBJ databases">
        <title>Whole genome shotgun sequence of Reyranella soli NBRC 108950.</title>
        <authorList>
            <person name="Hosoyama A."/>
            <person name="Uohara A."/>
            <person name="Ohji S."/>
            <person name="Ichikawa N."/>
        </authorList>
    </citation>
    <scope>NUCLEOTIDE SEQUENCE [LARGE SCALE GENOMIC DNA]</scope>
    <source>
        <strain evidence="6 7">NBRC 108950</strain>
    </source>
</reference>
<dbReference type="Proteomes" id="UP000321058">
    <property type="component" value="Unassembled WGS sequence"/>
</dbReference>
<keyword evidence="7" id="KW-1185">Reference proteome</keyword>
<dbReference type="InterPro" id="IPR006913">
    <property type="entry name" value="CENP-V/GFA"/>
</dbReference>